<proteinExistence type="predicted"/>
<feature type="domain" description="Rcc01698-like C-terminal" evidence="2">
    <location>
        <begin position="483"/>
        <end position="578"/>
    </location>
</feature>
<keyword evidence="4" id="KW-1185">Reference proteome</keyword>
<accession>A0A418NTF7</accession>
<dbReference type="Pfam" id="PF13550">
    <property type="entry name" value="Phage-tail_3"/>
    <property type="match status" value="1"/>
</dbReference>
<feature type="domain" description="Tip attachment protein J" evidence="1">
    <location>
        <begin position="233"/>
        <end position="389"/>
    </location>
</feature>
<evidence type="ECO:0000313" key="3">
    <source>
        <dbReference type="EMBL" id="RIV86671.1"/>
    </source>
</evidence>
<dbReference type="EMBL" id="QXFL01000003">
    <property type="protein sequence ID" value="RIV86671.1"/>
    <property type="molecule type" value="Genomic_DNA"/>
</dbReference>
<dbReference type="AlphaFoldDB" id="A0A418NTF7"/>
<dbReference type="Pfam" id="PF23666">
    <property type="entry name" value="Rcc01698_C"/>
    <property type="match status" value="1"/>
</dbReference>
<evidence type="ECO:0000259" key="1">
    <source>
        <dbReference type="Pfam" id="PF13550"/>
    </source>
</evidence>
<evidence type="ECO:0000259" key="2">
    <source>
        <dbReference type="Pfam" id="PF23666"/>
    </source>
</evidence>
<gene>
    <name evidence="3" type="ORF">D2V07_08185</name>
</gene>
<comment type="caution">
    <text evidence="3">The sequence shown here is derived from an EMBL/GenBank/DDBJ whole genome shotgun (WGS) entry which is preliminary data.</text>
</comment>
<dbReference type="InterPro" id="IPR032876">
    <property type="entry name" value="J_dom"/>
</dbReference>
<protein>
    <submittedName>
        <fullName evidence="3">Uncharacterized protein</fullName>
    </submittedName>
</protein>
<name>A0A418NTF7_9SPHN</name>
<dbReference type="OrthoDB" id="8445115at2"/>
<dbReference type="InterPro" id="IPR056490">
    <property type="entry name" value="Rcc01698_C"/>
</dbReference>
<evidence type="ECO:0000313" key="4">
    <source>
        <dbReference type="Proteomes" id="UP000286576"/>
    </source>
</evidence>
<sequence length="727" mass="76605">MATLVLTAVGTAIGGPLGGALGSLLGSQIDGALFGSPGREGPRLQELSVTTSSYGTAVPRHFGTMRAPGSIIWATDLVESSEEAGGGKGSPSVTTYSYSTSFAVALASRPITMVRRIWADGNLLRGAAGDLKVGGTFRFHSGHGDQQPDPLIAADRGAQCPAFRGLAYCVFEDLQLGDFGNRISALTFEIVADDGEVSLQAILAPADDESSVDRPLADLQGYSDTGGPLQSVLDSVGWLYPLACDASGARLAFFDGHPSAQPVIQLPEAAVDLSREGFGATSGRARQTRADGAEIPSGLRYYDVERDYQAGLQRAGGKAQAGRNRILEFPGALVAAKARKLADDAAERAGWSQERLAYRVAQLDPAIGPGKIVSVPGRSGTWRIEAWEWRENGLELELLRLPYLRGAHVTTDAGVSATPRDKVATPTTLRAFELPWDGQGSADQRQIFAAPSSASDGWTGATLYAERNDSLVPIGGTGTRRSVTGVTASPLAPSQACLVDRLATLEVKLDSADFLLATASLENVANGANRALVGNEVIQFCKAEDLGGGHWRIGGLLRGRGGTEPVAMAGTPQGADFVLLDQRPLAMAAGEIGDSPAIAAIGLADSEPVIAPIIASGRSRKPLMPVHSRVETREGVGLTLSWRRRSRGSWTWDGAVDVPLNEQFERYEVGLGDPDKPSASWETAEPAFLLDAANRSQLAAEFPGTSLWVRQIGTHDRSEALFLTTIS</sequence>
<dbReference type="RefSeq" id="WP_119586487.1">
    <property type="nucleotide sequence ID" value="NZ_CAWODQ010000022.1"/>
</dbReference>
<organism evidence="3 4">
    <name type="scientific">Aurantiacibacter zhengii</name>
    <dbReference type="NCBI Taxonomy" id="2307003"/>
    <lineage>
        <taxon>Bacteria</taxon>
        <taxon>Pseudomonadati</taxon>
        <taxon>Pseudomonadota</taxon>
        <taxon>Alphaproteobacteria</taxon>
        <taxon>Sphingomonadales</taxon>
        <taxon>Erythrobacteraceae</taxon>
        <taxon>Aurantiacibacter</taxon>
    </lineage>
</organism>
<reference evidence="3 4" key="1">
    <citation type="submission" date="2018-08" db="EMBL/GenBank/DDBJ databases">
        <title>Erythrobacter zhengii sp.nov., a bacterium isolated from deep-sea sediment.</title>
        <authorList>
            <person name="Fang C."/>
            <person name="Wu Y.-H."/>
            <person name="Sun C."/>
            <person name="Wang H."/>
            <person name="Cheng H."/>
            <person name="Meng F.-X."/>
            <person name="Wang C.-S."/>
            <person name="Xu X.-W."/>
        </authorList>
    </citation>
    <scope>NUCLEOTIDE SEQUENCE [LARGE SCALE GENOMIC DNA]</scope>
    <source>
        <strain evidence="3 4">V18</strain>
    </source>
</reference>
<dbReference type="Proteomes" id="UP000286576">
    <property type="component" value="Unassembled WGS sequence"/>
</dbReference>